<accession>A0A1A9VXY7</accession>
<keyword evidence="2" id="KW-1185">Reference proteome</keyword>
<proteinExistence type="predicted"/>
<protein>
    <submittedName>
        <fullName evidence="1">Uncharacterized protein</fullName>
    </submittedName>
</protein>
<name>A0A1A9VXY7_GLOAU</name>
<reference evidence="1" key="1">
    <citation type="submission" date="2020-05" db="UniProtKB">
        <authorList>
            <consortium name="EnsemblMetazoa"/>
        </authorList>
    </citation>
    <scope>IDENTIFICATION</scope>
    <source>
        <strain evidence="1">TTRI</strain>
    </source>
</reference>
<dbReference type="EnsemblMetazoa" id="GAUT051225-RA">
    <property type="protein sequence ID" value="GAUT051225-PA"/>
    <property type="gene ID" value="GAUT051225"/>
</dbReference>
<dbReference type="AlphaFoldDB" id="A0A1A9VXY7"/>
<dbReference type="Proteomes" id="UP000078200">
    <property type="component" value="Unassembled WGS sequence"/>
</dbReference>
<organism evidence="1 2">
    <name type="scientific">Glossina austeni</name>
    <name type="common">Savannah tsetse fly</name>
    <dbReference type="NCBI Taxonomy" id="7395"/>
    <lineage>
        <taxon>Eukaryota</taxon>
        <taxon>Metazoa</taxon>
        <taxon>Ecdysozoa</taxon>
        <taxon>Arthropoda</taxon>
        <taxon>Hexapoda</taxon>
        <taxon>Insecta</taxon>
        <taxon>Pterygota</taxon>
        <taxon>Neoptera</taxon>
        <taxon>Endopterygota</taxon>
        <taxon>Diptera</taxon>
        <taxon>Brachycera</taxon>
        <taxon>Muscomorpha</taxon>
        <taxon>Hippoboscoidea</taxon>
        <taxon>Glossinidae</taxon>
        <taxon>Glossina</taxon>
    </lineage>
</organism>
<evidence type="ECO:0000313" key="2">
    <source>
        <dbReference type="Proteomes" id="UP000078200"/>
    </source>
</evidence>
<dbReference type="VEuPathDB" id="VectorBase:GAUT051225"/>
<sequence length="240" mass="27515">MQVKAKTAAENNYQAITPADMHFRFEGKAHSLSSSLRKYNDEVSMPFNKLVSLDRRGFVGFDTGEVVQHCRHENCSLKCQLSRVCQYHFSAAMCQSPLIISIKGNISSLRMLRNEAQVIAKERYVATENLRLKVKQLVKIEVTMRTATETLQISYLKVNVNCFIHILTSDRSSKNVPCPVSANHSPYYPKNNRNGNNRLPAISSRTSWDNCNLGQWRDADKEIDYWLCLLSRRHITDDSR</sequence>
<evidence type="ECO:0000313" key="1">
    <source>
        <dbReference type="EnsemblMetazoa" id="GAUT051225-PA"/>
    </source>
</evidence>